<dbReference type="EMBL" id="CAADIP010000041">
    <property type="protein sequence ID" value="VFR94609.1"/>
    <property type="molecule type" value="Genomic_DNA"/>
</dbReference>
<dbReference type="AlphaFoldDB" id="A0A484V638"/>
<accession>A0A484V638</accession>
<organism evidence="1">
    <name type="scientific">plant metagenome</name>
    <dbReference type="NCBI Taxonomy" id="1297885"/>
    <lineage>
        <taxon>unclassified sequences</taxon>
        <taxon>metagenomes</taxon>
        <taxon>organismal metagenomes</taxon>
    </lineage>
</organism>
<evidence type="ECO:0000313" key="1">
    <source>
        <dbReference type="EMBL" id="VFR94609.1"/>
    </source>
</evidence>
<proteinExistence type="predicted"/>
<sequence length="69" mass="7723">MIAIAITLFSRHTVLIQEIHNGSTLASPDGLRRQQLAGKPAVFDFESDGQKCADFQFRSQWFQDFHAGA</sequence>
<name>A0A484V638_9ZZZZ</name>
<protein>
    <submittedName>
        <fullName evidence="1">Uncharacterized protein</fullName>
    </submittedName>
</protein>
<reference evidence="1" key="1">
    <citation type="submission" date="2019-03" db="EMBL/GenBank/DDBJ databases">
        <authorList>
            <person name="Danneels B."/>
        </authorList>
    </citation>
    <scope>NUCLEOTIDE SEQUENCE</scope>
</reference>
<gene>
    <name evidence="1" type="ORF">IVO3_1401</name>
</gene>